<evidence type="ECO:0000313" key="5">
    <source>
        <dbReference type="EMBL" id="CAE1281558.1"/>
    </source>
</evidence>
<evidence type="ECO:0000256" key="1">
    <source>
        <dbReference type="ARBA" id="ARBA00006443"/>
    </source>
</evidence>
<organism evidence="5 6">
    <name type="scientific">Acanthosepion pharaonis</name>
    <name type="common">Pharaoh cuttlefish</name>
    <name type="synonym">Sepia pharaonis</name>
    <dbReference type="NCBI Taxonomy" id="158019"/>
    <lineage>
        <taxon>Eukaryota</taxon>
        <taxon>Metazoa</taxon>
        <taxon>Spiralia</taxon>
        <taxon>Lophotrochozoa</taxon>
        <taxon>Mollusca</taxon>
        <taxon>Cephalopoda</taxon>
        <taxon>Coleoidea</taxon>
        <taxon>Decapodiformes</taxon>
        <taxon>Sepiida</taxon>
        <taxon>Sepiina</taxon>
        <taxon>Sepiidae</taxon>
        <taxon>Acanthosepion</taxon>
    </lineage>
</organism>
<comment type="function">
    <text evidence="4">Involved in nonsense-mediated decay (NMD) of mRNAs containing premature stop codons.</text>
</comment>
<gene>
    <name evidence="5" type="ORF">SPHA_42945</name>
</gene>
<evidence type="ECO:0000313" key="6">
    <source>
        <dbReference type="Proteomes" id="UP000597762"/>
    </source>
</evidence>
<sequence>MWYPILYPSSLTNSLSLSASFFQTGQSGGSDLFNSATLNHDSLADAGNSHQQEIRLTQPEVERVFDRQHSTTEYLPGMVNTDSPSGLLPKFSSWSLCMIGKTASYNHTQGLELPGFFHGSNFLLPWDITVRMERDKWPGLGEANKKGKQKRVPKEQGEVLVRVYIGIEYECPRAHRFFCSGPDKIIKVSSSSSVKDTAHKLLTCDMPLYSACPCRNPKGHVAQLMRVYVATPEGPVCVTLKPMVQPGPPPHCPLFHPTMDDYFRLPPGGIWVLRFPHIYVGNGQVYSKPTDMSQPTMCRLMKGIFGYQHVDT</sequence>
<dbReference type="PANTHER" id="PTHR13091:SF0">
    <property type="entry name" value="NONSENSE-MEDIATED MRNA DECAY FACTOR SMG8"/>
    <property type="match status" value="1"/>
</dbReference>
<accession>A0A812CYW5</accession>
<name>A0A812CYW5_ACAPH</name>
<reference evidence="5" key="1">
    <citation type="submission" date="2021-01" db="EMBL/GenBank/DDBJ databases">
        <authorList>
            <person name="Li R."/>
            <person name="Bekaert M."/>
        </authorList>
    </citation>
    <scope>NUCLEOTIDE SEQUENCE</scope>
    <source>
        <strain evidence="5">Farmed</strain>
    </source>
</reference>
<dbReference type="Pfam" id="PF10220">
    <property type="entry name" value="Smg8_Smg9"/>
    <property type="match status" value="1"/>
</dbReference>
<dbReference type="GO" id="GO:0000184">
    <property type="term" value="P:nuclear-transcribed mRNA catabolic process, nonsense-mediated decay"/>
    <property type="evidence" value="ECO:0007669"/>
    <property type="project" value="UniProtKB-UniRule"/>
</dbReference>
<dbReference type="OrthoDB" id="6153167at2759"/>
<proteinExistence type="inferred from homology"/>
<comment type="similarity">
    <text evidence="1 4">Belongs to the SMG8 family.</text>
</comment>
<dbReference type="EMBL" id="CAHIKZ030002120">
    <property type="protein sequence ID" value="CAE1281558.1"/>
    <property type="molecule type" value="Genomic_DNA"/>
</dbReference>
<dbReference type="AlphaFoldDB" id="A0A812CYW5"/>
<keyword evidence="2 4" id="KW-0866">Nonsense-mediated mRNA decay</keyword>
<dbReference type="PANTHER" id="PTHR13091">
    <property type="entry name" value="AMPLIFIED IN BREAST CANCER 2-RELATED"/>
    <property type="match status" value="1"/>
</dbReference>
<evidence type="ECO:0000256" key="3">
    <source>
        <dbReference type="ARBA" id="ARBA00029509"/>
    </source>
</evidence>
<dbReference type="Proteomes" id="UP000597762">
    <property type="component" value="Unassembled WGS sequence"/>
</dbReference>
<evidence type="ECO:0000256" key="4">
    <source>
        <dbReference type="RuleBase" id="RU367133"/>
    </source>
</evidence>
<keyword evidence="6" id="KW-1185">Reference proteome</keyword>
<dbReference type="InterPro" id="IPR019354">
    <property type="entry name" value="SMG8-like"/>
</dbReference>
<evidence type="ECO:0000256" key="2">
    <source>
        <dbReference type="ARBA" id="ARBA00023161"/>
    </source>
</evidence>
<protein>
    <recommendedName>
        <fullName evidence="3 4">Nonsense-mediated mRNA decay factor SMG8</fullName>
    </recommendedName>
</protein>
<comment type="caution">
    <text evidence="5">The sequence shown here is derived from an EMBL/GenBank/DDBJ whole genome shotgun (WGS) entry which is preliminary data.</text>
</comment>